<evidence type="ECO:0000256" key="6">
    <source>
        <dbReference type="ARBA" id="ARBA00022574"/>
    </source>
</evidence>
<dbReference type="GO" id="GO:0044782">
    <property type="term" value="P:cilium organization"/>
    <property type="evidence" value="ECO:0007669"/>
    <property type="project" value="TreeGrafter"/>
</dbReference>
<evidence type="ECO:0000313" key="15">
    <source>
        <dbReference type="Proteomes" id="UP001186944"/>
    </source>
</evidence>
<reference evidence="14" key="1">
    <citation type="submission" date="2019-08" db="EMBL/GenBank/DDBJ databases">
        <title>The improved chromosome-level genome for the pearl oyster Pinctada fucata martensii using PacBio sequencing and Hi-C.</title>
        <authorList>
            <person name="Zheng Z."/>
        </authorList>
    </citation>
    <scope>NUCLEOTIDE SEQUENCE</scope>
    <source>
        <strain evidence="14">ZZ-2019</strain>
        <tissue evidence="14">Adductor muscle</tissue>
    </source>
</reference>
<keyword evidence="8" id="KW-0970">Cilium biogenesis/degradation</keyword>
<keyword evidence="4" id="KW-1003">Cell membrane</keyword>
<dbReference type="Gene3D" id="2.130.10.10">
    <property type="entry name" value="YVTN repeat-like/Quinoprotein amine dehydrogenase"/>
    <property type="match status" value="1"/>
</dbReference>
<evidence type="ECO:0000256" key="4">
    <source>
        <dbReference type="ARBA" id="ARBA00022475"/>
    </source>
</evidence>
<protein>
    <submittedName>
        <fullName evidence="14">Uncharacterized protein</fullName>
    </submittedName>
</protein>
<keyword evidence="7" id="KW-0677">Repeat</keyword>
<evidence type="ECO:0000256" key="5">
    <source>
        <dbReference type="ARBA" id="ARBA00022490"/>
    </source>
</evidence>
<comment type="caution">
    <text evidence="14">The sequence shown here is derived from an EMBL/GenBank/DDBJ whole genome shotgun (WGS) entry which is preliminary data.</text>
</comment>
<evidence type="ECO:0000256" key="11">
    <source>
        <dbReference type="ARBA" id="ARBA00023212"/>
    </source>
</evidence>
<evidence type="ECO:0000256" key="13">
    <source>
        <dbReference type="SAM" id="MobiDB-lite"/>
    </source>
</evidence>
<evidence type="ECO:0000256" key="9">
    <source>
        <dbReference type="ARBA" id="ARBA00023069"/>
    </source>
</evidence>
<name>A0AA88XVD3_PINIB</name>
<keyword evidence="9" id="KW-0969">Cilium</keyword>
<accession>A0AA88XVD3</accession>
<comment type="similarity">
    <text evidence="3">Belongs to the WD repeat fritz family.</text>
</comment>
<dbReference type="AlphaFoldDB" id="A0AA88XVD3"/>
<keyword evidence="5" id="KW-0963">Cytoplasm</keyword>
<evidence type="ECO:0000256" key="2">
    <source>
        <dbReference type="ARBA" id="ARBA00004430"/>
    </source>
</evidence>
<comment type="subcellular location">
    <subcellularLocation>
        <location evidence="1">Cell membrane</location>
    </subcellularLocation>
    <subcellularLocation>
        <location evidence="2">Cytoplasm</location>
        <location evidence="2">Cytoskeleton</location>
        <location evidence="2">Cilium axoneme</location>
    </subcellularLocation>
</comment>
<evidence type="ECO:0000256" key="8">
    <source>
        <dbReference type="ARBA" id="ARBA00022794"/>
    </source>
</evidence>
<keyword evidence="12" id="KW-0966">Cell projection</keyword>
<keyword evidence="6" id="KW-0853">WD repeat</keyword>
<dbReference type="EMBL" id="VSWD01000009">
    <property type="protein sequence ID" value="KAK3092552.1"/>
    <property type="molecule type" value="Genomic_DNA"/>
</dbReference>
<dbReference type="Pfam" id="PF11768">
    <property type="entry name" value="Frtz"/>
    <property type="match status" value="2"/>
</dbReference>
<gene>
    <name evidence="14" type="ORF">FSP39_004357</name>
</gene>
<dbReference type="GO" id="GO:0007399">
    <property type="term" value="P:nervous system development"/>
    <property type="evidence" value="ECO:0007669"/>
    <property type="project" value="TreeGrafter"/>
</dbReference>
<dbReference type="Proteomes" id="UP001186944">
    <property type="component" value="Unassembled WGS sequence"/>
</dbReference>
<dbReference type="InterPro" id="IPR015943">
    <property type="entry name" value="WD40/YVTN_repeat-like_dom_sf"/>
</dbReference>
<evidence type="ECO:0000256" key="12">
    <source>
        <dbReference type="ARBA" id="ARBA00023273"/>
    </source>
</evidence>
<proteinExistence type="inferred from homology"/>
<dbReference type="InterPro" id="IPR036322">
    <property type="entry name" value="WD40_repeat_dom_sf"/>
</dbReference>
<dbReference type="GO" id="GO:0097541">
    <property type="term" value="C:axonemal basal plate"/>
    <property type="evidence" value="ECO:0007669"/>
    <property type="project" value="TreeGrafter"/>
</dbReference>
<feature type="region of interest" description="Disordered" evidence="13">
    <location>
        <begin position="353"/>
        <end position="390"/>
    </location>
</feature>
<dbReference type="GO" id="GO:0045184">
    <property type="term" value="P:establishment of protein localization"/>
    <property type="evidence" value="ECO:0007669"/>
    <property type="project" value="TreeGrafter"/>
</dbReference>
<evidence type="ECO:0000256" key="1">
    <source>
        <dbReference type="ARBA" id="ARBA00004236"/>
    </source>
</evidence>
<dbReference type="InterPro" id="IPR024511">
    <property type="entry name" value="Frtz"/>
</dbReference>
<evidence type="ECO:0000256" key="10">
    <source>
        <dbReference type="ARBA" id="ARBA00023136"/>
    </source>
</evidence>
<evidence type="ECO:0000256" key="7">
    <source>
        <dbReference type="ARBA" id="ARBA00022737"/>
    </source>
</evidence>
<keyword evidence="11" id="KW-0206">Cytoskeleton</keyword>
<dbReference type="PANTHER" id="PTHR13667:SF5">
    <property type="entry name" value="WD REPEAT-CONTAINING AND PLANAR CELL POLARITY EFFECTOR PROTEIN FRITZ HOMOLOG"/>
    <property type="match status" value="1"/>
</dbReference>
<evidence type="ECO:0000256" key="3">
    <source>
        <dbReference type="ARBA" id="ARBA00006059"/>
    </source>
</evidence>
<keyword evidence="15" id="KW-1185">Reference proteome</keyword>
<keyword evidence="10" id="KW-0472">Membrane</keyword>
<dbReference type="PANTHER" id="PTHR13667">
    <property type="entry name" value="HOMOLOC-13"/>
    <property type="match status" value="1"/>
</dbReference>
<sequence>MLQPHRVFSVEQAKSSGGDTTAQCCTYEIIQGKIKRISVISIPLKSHVISQCRNPSEEKVVLGCADGSIILYDEIKKATLMVRAALMPVSLAWHPKGTIFFAAGSRGDIQVYDLALTPLRIQLVSEDPDPHRILQLAKFFRGPPNVLQFHLGAVSRERFSGFELVKEYLKHRQVDEAVTLLSSMNWDTDGSTCYSCLSAIVNHLLRLPLNAEREGQLESTLGTFYAPKFPLSEVVIMDYRDPISRLARRFFHHLLRYSRFDKAFLLAVDIGARDLFMVGLVSSSLSIDIHYMALDKGETALAEVAKRKAEQIESESLDSFDDVDDGLLENGFHQPYLPSYNQPNIQELPLSRQHPWQQDEHQPHTHNISHHHGNRHITNGGDQRDRRRPPDFINNLELEADLIHDYTAALQLDDPPWISNGHVSDIQWQNDQGKGND</sequence>
<evidence type="ECO:0000313" key="14">
    <source>
        <dbReference type="EMBL" id="KAK3092552.1"/>
    </source>
</evidence>
<organism evidence="14 15">
    <name type="scientific">Pinctada imbricata</name>
    <name type="common">Atlantic pearl-oyster</name>
    <name type="synonym">Pinctada martensii</name>
    <dbReference type="NCBI Taxonomy" id="66713"/>
    <lineage>
        <taxon>Eukaryota</taxon>
        <taxon>Metazoa</taxon>
        <taxon>Spiralia</taxon>
        <taxon>Lophotrochozoa</taxon>
        <taxon>Mollusca</taxon>
        <taxon>Bivalvia</taxon>
        <taxon>Autobranchia</taxon>
        <taxon>Pteriomorphia</taxon>
        <taxon>Pterioida</taxon>
        <taxon>Pterioidea</taxon>
        <taxon>Pteriidae</taxon>
        <taxon>Pinctada</taxon>
    </lineage>
</organism>
<dbReference type="GO" id="GO:0005886">
    <property type="term" value="C:plasma membrane"/>
    <property type="evidence" value="ECO:0007669"/>
    <property type="project" value="UniProtKB-SubCell"/>
</dbReference>
<dbReference type="SUPFAM" id="SSF50978">
    <property type="entry name" value="WD40 repeat-like"/>
    <property type="match status" value="1"/>
</dbReference>